<comment type="caution">
    <text evidence="1">The sequence shown here is derived from an EMBL/GenBank/DDBJ whole genome shotgun (WGS) entry which is preliminary data.</text>
</comment>
<dbReference type="AlphaFoldDB" id="A0AAN9R0R4"/>
<sequence length="93" mass="11028">MSAVKFNKAFEKKCFLSLSLIATTLFHSFYFTLECKAFQEFFSLYHHMLNIFIFSHTLQRYLVLLLCSSSTSTRKLEPRALLLIGDKFWILKY</sequence>
<dbReference type="EMBL" id="JAYMYR010000007">
    <property type="protein sequence ID" value="KAK7354486.1"/>
    <property type="molecule type" value="Genomic_DNA"/>
</dbReference>
<proteinExistence type="predicted"/>
<gene>
    <name evidence="1" type="ORF">VNO80_19950</name>
</gene>
<name>A0AAN9R0R4_PHACN</name>
<organism evidence="1 2">
    <name type="scientific">Phaseolus coccineus</name>
    <name type="common">Scarlet runner bean</name>
    <name type="synonym">Phaseolus multiflorus</name>
    <dbReference type="NCBI Taxonomy" id="3886"/>
    <lineage>
        <taxon>Eukaryota</taxon>
        <taxon>Viridiplantae</taxon>
        <taxon>Streptophyta</taxon>
        <taxon>Embryophyta</taxon>
        <taxon>Tracheophyta</taxon>
        <taxon>Spermatophyta</taxon>
        <taxon>Magnoliopsida</taxon>
        <taxon>eudicotyledons</taxon>
        <taxon>Gunneridae</taxon>
        <taxon>Pentapetalae</taxon>
        <taxon>rosids</taxon>
        <taxon>fabids</taxon>
        <taxon>Fabales</taxon>
        <taxon>Fabaceae</taxon>
        <taxon>Papilionoideae</taxon>
        <taxon>50 kb inversion clade</taxon>
        <taxon>NPAAA clade</taxon>
        <taxon>indigoferoid/millettioid clade</taxon>
        <taxon>Phaseoleae</taxon>
        <taxon>Phaseolus</taxon>
    </lineage>
</organism>
<evidence type="ECO:0000313" key="2">
    <source>
        <dbReference type="Proteomes" id="UP001374584"/>
    </source>
</evidence>
<accession>A0AAN9R0R4</accession>
<dbReference type="Proteomes" id="UP001374584">
    <property type="component" value="Unassembled WGS sequence"/>
</dbReference>
<protein>
    <submittedName>
        <fullName evidence="1">Uncharacterized protein</fullName>
    </submittedName>
</protein>
<evidence type="ECO:0000313" key="1">
    <source>
        <dbReference type="EMBL" id="KAK7354486.1"/>
    </source>
</evidence>
<reference evidence="1 2" key="1">
    <citation type="submission" date="2024-01" db="EMBL/GenBank/DDBJ databases">
        <title>The genomes of 5 underutilized Papilionoideae crops provide insights into root nodulation and disease resistanc.</title>
        <authorList>
            <person name="Jiang F."/>
        </authorList>
    </citation>
    <scope>NUCLEOTIDE SEQUENCE [LARGE SCALE GENOMIC DNA]</scope>
    <source>
        <strain evidence="1">JINMINGXINNONG_FW02</strain>
        <tissue evidence="1">Leaves</tissue>
    </source>
</reference>
<keyword evidence="2" id="KW-1185">Reference proteome</keyword>